<dbReference type="Proteomes" id="UP000583929">
    <property type="component" value="Unassembled WGS sequence"/>
</dbReference>
<comment type="caution">
    <text evidence="1">The sequence shown here is derived from an EMBL/GenBank/DDBJ whole genome shotgun (WGS) entry which is preliminary data.</text>
</comment>
<accession>A0A7J6HHA7</accession>
<proteinExistence type="predicted"/>
<sequence>MPVAKQRPRTASPLLKALLAAVDPNGPLSAAIGPTRDPFDYGEDLYYSVLSPSFVNKTSNATELFEKVSQNVKVKNYSEALVDINATIDVDQSLSEAFSSGINSSTAMKLA</sequence>
<dbReference type="EMBL" id="JAATIQ010000043">
    <property type="protein sequence ID" value="KAF4394674.1"/>
    <property type="molecule type" value="Genomic_DNA"/>
</dbReference>
<evidence type="ECO:0000313" key="2">
    <source>
        <dbReference type="Proteomes" id="UP000583929"/>
    </source>
</evidence>
<protein>
    <submittedName>
        <fullName evidence="1">Uncharacterized protein</fullName>
    </submittedName>
</protein>
<organism evidence="1 2">
    <name type="scientific">Cannabis sativa</name>
    <name type="common">Hemp</name>
    <name type="synonym">Marijuana</name>
    <dbReference type="NCBI Taxonomy" id="3483"/>
    <lineage>
        <taxon>Eukaryota</taxon>
        <taxon>Viridiplantae</taxon>
        <taxon>Streptophyta</taxon>
        <taxon>Embryophyta</taxon>
        <taxon>Tracheophyta</taxon>
        <taxon>Spermatophyta</taxon>
        <taxon>Magnoliopsida</taxon>
        <taxon>eudicotyledons</taxon>
        <taxon>Gunneridae</taxon>
        <taxon>Pentapetalae</taxon>
        <taxon>rosids</taxon>
        <taxon>fabids</taxon>
        <taxon>Rosales</taxon>
        <taxon>Cannabaceae</taxon>
        <taxon>Cannabis</taxon>
    </lineage>
</organism>
<gene>
    <name evidence="1" type="ORF">G4B88_011135</name>
</gene>
<name>A0A7J6HHA7_CANSA</name>
<dbReference type="AlphaFoldDB" id="A0A7J6HHA7"/>
<evidence type="ECO:0000313" key="1">
    <source>
        <dbReference type="EMBL" id="KAF4394674.1"/>
    </source>
</evidence>
<keyword evidence="2" id="KW-1185">Reference proteome</keyword>
<reference evidence="1 2" key="1">
    <citation type="journal article" date="2020" name="bioRxiv">
        <title>Sequence and annotation of 42 cannabis genomes reveals extensive copy number variation in cannabinoid synthesis and pathogen resistance genes.</title>
        <authorList>
            <person name="Mckernan K.J."/>
            <person name="Helbert Y."/>
            <person name="Kane L.T."/>
            <person name="Ebling H."/>
            <person name="Zhang L."/>
            <person name="Liu B."/>
            <person name="Eaton Z."/>
            <person name="Mclaughlin S."/>
            <person name="Kingan S."/>
            <person name="Baybayan P."/>
            <person name="Concepcion G."/>
            <person name="Jordan M."/>
            <person name="Riva A."/>
            <person name="Barbazuk W."/>
            <person name="Harkins T."/>
        </authorList>
    </citation>
    <scope>NUCLEOTIDE SEQUENCE [LARGE SCALE GENOMIC DNA]</scope>
    <source>
        <strain evidence="2">cv. Jamaican Lion 4</strain>
        <tissue evidence="1">Leaf</tissue>
    </source>
</reference>